<evidence type="ECO:0000313" key="2">
    <source>
        <dbReference type="EMBL" id="TAA41811.1"/>
    </source>
</evidence>
<reference evidence="3" key="1">
    <citation type="submission" date="2019-02" db="EMBL/GenBank/DDBJ databases">
        <title>Draft genome sequence of Muricauda sp. 176CP4-71.</title>
        <authorList>
            <person name="Park J.-S."/>
        </authorList>
    </citation>
    <scope>NUCLEOTIDE SEQUENCE [LARGE SCALE GENOMIC DNA]</scope>
    <source>
        <strain evidence="3">176GS2-150</strain>
    </source>
</reference>
<evidence type="ECO:0000256" key="1">
    <source>
        <dbReference type="SAM" id="SignalP"/>
    </source>
</evidence>
<feature type="chain" id="PRO_5046249313" description="Lipoprotein" evidence="1">
    <location>
        <begin position="22"/>
        <end position="135"/>
    </location>
</feature>
<gene>
    <name evidence="2" type="ORF">EXY25_16380</name>
</gene>
<sequence length="135" mass="14948">MRRKSYLIAALFSLLITTACAEDGSQQDAEFGPLKCLGTEPFWSLELKDKTIVLEDMDSVQGQFKLTKAITSSNHTNRWFLTASGADSASVSVVLSKTNQCSNDMSDFSYEYEVMLLTPEQQLLSGCCNRIESAK</sequence>
<keyword evidence="1" id="KW-0732">Signal</keyword>
<comment type="caution">
    <text evidence="2">The sequence shown here is derived from an EMBL/GenBank/DDBJ whole genome shotgun (WGS) entry which is preliminary data.</text>
</comment>
<dbReference type="EMBL" id="SHLY01000007">
    <property type="protein sequence ID" value="TAA41811.1"/>
    <property type="molecule type" value="Genomic_DNA"/>
</dbReference>
<keyword evidence="3" id="KW-1185">Reference proteome</keyword>
<name>A0ABY1WLN5_9GAMM</name>
<proteinExistence type="predicted"/>
<accession>A0ABY1WLN5</accession>
<dbReference type="RefSeq" id="WP_130567702.1">
    <property type="nucleotide sequence ID" value="NZ_SHLY01000007.1"/>
</dbReference>
<dbReference type="PROSITE" id="PS51257">
    <property type="entry name" value="PROKAR_LIPOPROTEIN"/>
    <property type="match status" value="1"/>
</dbReference>
<protein>
    <recommendedName>
        <fullName evidence="4">Lipoprotein</fullName>
    </recommendedName>
</protein>
<feature type="signal peptide" evidence="1">
    <location>
        <begin position="1"/>
        <end position="21"/>
    </location>
</feature>
<dbReference type="Proteomes" id="UP000292544">
    <property type="component" value="Unassembled WGS sequence"/>
</dbReference>
<evidence type="ECO:0008006" key="4">
    <source>
        <dbReference type="Google" id="ProtNLM"/>
    </source>
</evidence>
<organism evidence="2 3">
    <name type="scientific">Corallincola spongiicola</name>
    <dbReference type="NCBI Taxonomy" id="2520508"/>
    <lineage>
        <taxon>Bacteria</taxon>
        <taxon>Pseudomonadati</taxon>
        <taxon>Pseudomonadota</taxon>
        <taxon>Gammaproteobacteria</taxon>
        <taxon>Alteromonadales</taxon>
        <taxon>Psychromonadaceae</taxon>
        <taxon>Corallincola</taxon>
    </lineage>
</organism>
<evidence type="ECO:0000313" key="3">
    <source>
        <dbReference type="Proteomes" id="UP000292544"/>
    </source>
</evidence>